<sequence length="415" mass="45529">MMIVGAASVTEQVCRSCGGSHINTFLKLGTTPLADRLPSSIDDGEEEPVFPLSVAFCGDCSLVQITETVNPRILFANAYPYYSSFSQALLRHSRDNVLDLIERRGLHSGSFVIELASNDGYLLKNYVEAGIPVLGIDPADGPAAVASEFGVPTHVAFFTRELAESLRRQGVRADVIHANNVLAHVADTNGFVAGIALLLKDDGVAVLEAPYVEPMIDHCEFDTIYHEHLCYFSVTALDKLFRRHGLYLNEIKQLSIHGGSLRLYVELQERVGVSVRDQLAHEKAQGIDAIDYYIDFSATVDKLKVDLSTLLRRLKADGASIAAYGAAAKGATLINTVGIGRDLIDFVVDRNTHKQGKYMPGQKIPIRSTEALLEAQPDYVLVLAWNFLDEIMAQQTEYRARGGKFIVPVPNPRIV</sequence>
<dbReference type="Pfam" id="PF08484">
    <property type="entry name" value="Methyltransf_14"/>
    <property type="match status" value="1"/>
</dbReference>
<keyword evidence="3" id="KW-0489">Methyltransferase</keyword>
<dbReference type="InterPro" id="IPR038576">
    <property type="entry name" value="Methyltransf_Zn-bd_dom_put_sf"/>
</dbReference>
<dbReference type="AlphaFoldDB" id="A0A2A6F8S2"/>
<feature type="domain" description="C-methyltransferase" evidence="2">
    <location>
        <begin position="256"/>
        <end position="410"/>
    </location>
</feature>
<dbReference type="EMBL" id="NWQG01000226">
    <property type="protein sequence ID" value="PDQ17848.1"/>
    <property type="molecule type" value="Genomic_DNA"/>
</dbReference>
<organism evidence="3 4">
    <name type="scientific">Mesorhizobium sanjuanii</name>
    <dbReference type="NCBI Taxonomy" id="2037900"/>
    <lineage>
        <taxon>Bacteria</taxon>
        <taxon>Pseudomonadati</taxon>
        <taxon>Pseudomonadota</taxon>
        <taxon>Alphaproteobacteria</taxon>
        <taxon>Hyphomicrobiales</taxon>
        <taxon>Phyllobacteriaceae</taxon>
        <taxon>Mesorhizobium</taxon>
    </lineage>
</organism>
<dbReference type="PANTHER" id="PTHR43861:SF5">
    <property type="entry name" value="BLL5978 PROTEIN"/>
    <property type="match status" value="1"/>
</dbReference>
<gene>
    <name evidence="3" type="ORF">CN311_27905</name>
</gene>
<dbReference type="Proteomes" id="UP000219182">
    <property type="component" value="Unassembled WGS sequence"/>
</dbReference>
<evidence type="ECO:0000259" key="1">
    <source>
        <dbReference type="Pfam" id="PF08421"/>
    </source>
</evidence>
<dbReference type="Gene3D" id="6.20.50.110">
    <property type="entry name" value="Methyltransferase, zinc-binding domain"/>
    <property type="match status" value="1"/>
</dbReference>
<evidence type="ECO:0000259" key="2">
    <source>
        <dbReference type="Pfam" id="PF08484"/>
    </source>
</evidence>
<dbReference type="InterPro" id="IPR013691">
    <property type="entry name" value="MeTrfase_14"/>
</dbReference>
<proteinExistence type="predicted"/>
<dbReference type="Gene3D" id="3.40.50.720">
    <property type="entry name" value="NAD(P)-binding Rossmann-like Domain"/>
    <property type="match status" value="1"/>
</dbReference>
<dbReference type="PANTHER" id="PTHR43861">
    <property type="entry name" value="TRANS-ACONITATE 2-METHYLTRANSFERASE-RELATED"/>
    <property type="match status" value="1"/>
</dbReference>
<keyword evidence="3" id="KW-0808">Transferase</keyword>
<dbReference type="InterPro" id="IPR029063">
    <property type="entry name" value="SAM-dependent_MTases_sf"/>
</dbReference>
<evidence type="ECO:0000313" key="4">
    <source>
        <dbReference type="Proteomes" id="UP000219182"/>
    </source>
</evidence>
<dbReference type="SUPFAM" id="SSF53335">
    <property type="entry name" value="S-adenosyl-L-methionine-dependent methyltransferases"/>
    <property type="match status" value="1"/>
</dbReference>
<dbReference type="GO" id="GO:0008168">
    <property type="term" value="F:methyltransferase activity"/>
    <property type="evidence" value="ECO:0007669"/>
    <property type="project" value="UniProtKB-KW"/>
</dbReference>
<dbReference type="GO" id="GO:0032259">
    <property type="term" value="P:methylation"/>
    <property type="evidence" value="ECO:0007669"/>
    <property type="project" value="UniProtKB-KW"/>
</dbReference>
<evidence type="ECO:0000313" key="3">
    <source>
        <dbReference type="EMBL" id="PDQ17848.1"/>
    </source>
</evidence>
<keyword evidence="4" id="KW-1185">Reference proteome</keyword>
<comment type="caution">
    <text evidence="3">The sequence shown here is derived from an EMBL/GenBank/DDBJ whole genome shotgun (WGS) entry which is preliminary data.</text>
</comment>
<name>A0A2A6F8S2_9HYPH</name>
<protein>
    <submittedName>
        <fullName evidence="3">Methyltransferase</fullName>
    </submittedName>
</protein>
<dbReference type="Gene3D" id="6.10.250.3100">
    <property type="match status" value="1"/>
</dbReference>
<reference evidence="3 4" key="1">
    <citation type="submission" date="2017-09" db="EMBL/GenBank/DDBJ databases">
        <title>Mesorhizobum sanjuanii sp. nov. isolated from nodules of Lotus tenuis in saline-alkaline lowlands of Flooding Pampa.</title>
        <authorList>
            <person name="Sannazzaro A.I."/>
            <person name="Torres Tejerizo G.A."/>
            <person name="Fontana F."/>
            <person name="Cumpa Velazquez L.M."/>
            <person name="Hansen L."/>
            <person name="Pistorio M."/>
            <person name="Estrella M.J."/>
        </authorList>
    </citation>
    <scope>NUCLEOTIDE SEQUENCE [LARGE SCALE GENOMIC DNA]</scope>
    <source>
        <strain evidence="3 4">BSA136</strain>
    </source>
</reference>
<dbReference type="Gene3D" id="3.40.50.150">
    <property type="entry name" value="Vaccinia Virus protein VP39"/>
    <property type="match status" value="1"/>
</dbReference>
<dbReference type="Pfam" id="PF08421">
    <property type="entry name" value="Methyltransf_13"/>
    <property type="match status" value="1"/>
</dbReference>
<dbReference type="Pfam" id="PF13489">
    <property type="entry name" value="Methyltransf_23"/>
    <property type="match status" value="1"/>
</dbReference>
<accession>A0A2A6F8S2</accession>
<feature type="domain" description="Methyltransferase putative zinc binding" evidence="1">
    <location>
        <begin position="14"/>
        <end position="75"/>
    </location>
</feature>
<dbReference type="InterPro" id="IPR013630">
    <property type="entry name" value="Methyltransf_Zn-bd_dom_put"/>
</dbReference>